<evidence type="ECO:0000259" key="7">
    <source>
        <dbReference type="PROSITE" id="PS50850"/>
    </source>
</evidence>
<keyword evidence="4 6" id="KW-1133">Transmembrane helix</keyword>
<keyword evidence="2" id="KW-0813">Transport</keyword>
<dbReference type="PANTHER" id="PTHR23511">
    <property type="entry name" value="SYNAPTIC VESICLE GLYCOPROTEIN 2"/>
    <property type="match status" value="1"/>
</dbReference>
<dbReference type="PROSITE" id="PS50850">
    <property type="entry name" value="MFS"/>
    <property type="match status" value="1"/>
</dbReference>
<feature type="transmembrane region" description="Helical" evidence="6">
    <location>
        <begin position="83"/>
        <end position="100"/>
    </location>
</feature>
<dbReference type="Proteomes" id="UP001562425">
    <property type="component" value="Unassembled WGS sequence"/>
</dbReference>
<evidence type="ECO:0000256" key="2">
    <source>
        <dbReference type="ARBA" id="ARBA00022448"/>
    </source>
</evidence>
<evidence type="ECO:0000313" key="8">
    <source>
        <dbReference type="EMBL" id="KAL1402285.1"/>
    </source>
</evidence>
<accession>A0ABD1DRI9</accession>
<keyword evidence="3 6" id="KW-0812">Transmembrane</keyword>
<evidence type="ECO:0000256" key="3">
    <source>
        <dbReference type="ARBA" id="ARBA00022692"/>
    </source>
</evidence>
<feature type="domain" description="Major facilitator superfamily (MFS) profile" evidence="7">
    <location>
        <begin position="46"/>
        <end position="513"/>
    </location>
</feature>
<feature type="transmembrane region" description="Helical" evidence="6">
    <location>
        <begin position="377"/>
        <end position="398"/>
    </location>
</feature>
<dbReference type="SUPFAM" id="SSF103473">
    <property type="entry name" value="MFS general substrate transporter"/>
    <property type="match status" value="1"/>
</dbReference>
<evidence type="ECO:0000256" key="1">
    <source>
        <dbReference type="ARBA" id="ARBA00004141"/>
    </source>
</evidence>
<feature type="transmembrane region" description="Helical" evidence="6">
    <location>
        <begin position="494"/>
        <end position="512"/>
    </location>
</feature>
<comment type="subcellular location">
    <subcellularLocation>
        <location evidence="1">Membrane</location>
        <topology evidence="1">Multi-pass membrane protein</topology>
    </subcellularLocation>
</comment>
<feature type="transmembrane region" description="Helical" evidence="6">
    <location>
        <begin position="112"/>
        <end position="135"/>
    </location>
</feature>
<evidence type="ECO:0000256" key="6">
    <source>
        <dbReference type="SAM" id="Phobius"/>
    </source>
</evidence>
<feature type="transmembrane region" description="Helical" evidence="6">
    <location>
        <begin position="405"/>
        <end position="424"/>
    </location>
</feature>
<dbReference type="GO" id="GO:0016020">
    <property type="term" value="C:membrane"/>
    <property type="evidence" value="ECO:0007669"/>
    <property type="project" value="UniProtKB-SubCell"/>
</dbReference>
<name>A0ABD1DRI9_CULPP</name>
<evidence type="ECO:0000313" key="9">
    <source>
        <dbReference type="Proteomes" id="UP001562425"/>
    </source>
</evidence>
<dbReference type="InterPro" id="IPR036259">
    <property type="entry name" value="MFS_trans_sf"/>
</dbReference>
<dbReference type="EMBL" id="JBEHCU010003229">
    <property type="protein sequence ID" value="KAL1402285.1"/>
    <property type="molecule type" value="Genomic_DNA"/>
</dbReference>
<reference evidence="8 9" key="1">
    <citation type="submission" date="2024-05" db="EMBL/GenBank/DDBJ databases">
        <title>Culex pipiens pipiens assembly and annotation.</title>
        <authorList>
            <person name="Alout H."/>
            <person name="Durand T."/>
        </authorList>
    </citation>
    <scope>NUCLEOTIDE SEQUENCE [LARGE SCALE GENOMIC DNA]</scope>
    <source>
        <strain evidence="8">HA-2024</strain>
        <tissue evidence="8">Whole body</tissue>
    </source>
</reference>
<dbReference type="AlphaFoldDB" id="A0ABD1DRI9"/>
<feature type="transmembrane region" description="Helical" evidence="6">
    <location>
        <begin position="44"/>
        <end position="71"/>
    </location>
</feature>
<organism evidence="8 9">
    <name type="scientific">Culex pipiens pipiens</name>
    <name type="common">Northern house mosquito</name>
    <dbReference type="NCBI Taxonomy" id="38569"/>
    <lineage>
        <taxon>Eukaryota</taxon>
        <taxon>Metazoa</taxon>
        <taxon>Ecdysozoa</taxon>
        <taxon>Arthropoda</taxon>
        <taxon>Hexapoda</taxon>
        <taxon>Insecta</taxon>
        <taxon>Pterygota</taxon>
        <taxon>Neoptera</taxon>
        <taxon>Endopterygota</taxon>
        <taxon>Diptera</taxon>
        <taxon>Nematocera</taxon>
        <taxon>Culicoidea</taxon>
        <taxon>Culicidae</taxon>
        <taxon>Culicinae</taxon>
        <taxon>Culicini</taxon>
        <taxon>Culex</taxon>
        <taxon>Culex</taxon>
    </lineage>
</organism>
<feature type="transmembrane region" description="Helical" evidence="6">
    <location>
        <begin position="171"/>
        <end position="192"/>
    </location>
</feature>
<feature type="transmembrane region" description="Helical" evidence="6">
    <location>
        <begin position="302"/>
        <end position="327"/>
    </location>
</feature>
<dbReference type="InterPro" id="IPR020846">
    <property type="entry name" value="MFS_dom"/>
</dbReference>
<dbReference type="InterPro" id="IPR011701">
    <property type="entry name" value="MFS"/>
</dbReference>
<protein>
    <recommendedName>
        <fullName evidence="7">Major facilitator superfamily (MFS) profile domain-containing protein</fullName>
    </recommendedName>
</protein>
<dbReference type="Pfam" id="PF07690">
    <property type="entry name" value="MFS_1"/>
    <property type="match status" value="1"/>
</dbReference>
<dbReference type="Gene3D" id="1.20.1250.20">
    <property type="entry name" value="MFS general substrate transporter like domains"/>
    <property type="match status" value="1"/>
</dbReference>
<evidence type="ECO:0000256" key="4">
    <source>
        <dbReference type="ARBA" id="ARBA00022989"/>
    </source>
</evidence>
<evidence type="ECO:0000256" key="5">
    <source>
        <dbReference type="ARBA" id="ARBA00023136"/>
    </source>
</evidence>
<proteinExistence type="predicted"/>
<comment type="caution">
    <text evidence="8">The sequence shown here is derived from an EMBL/GenBank/DDBJ whole genome shotgun (WGS) entry which is preliminary data.</text>
</comment>
<keyword evidence="9" id="KW-1185">Reference proteome</keyword>
<feature type="transmembrane region" description="Helical" evidence="6">
    <location>
        <begin position="463"/>
        <end position="488"/>
    </location>
</feature>
<feature type="transmembrane region" description="Helical" evidence="6">
    <location>
        <begin position="212"/>
        <end position="231"/>
    </location>
</feature>
<feature type="transmembrane region" description="Helical" evidence="6">
    <location>
        <begin position="430"/>
        <end position="451"/>
    </location>
</feature>
<sequence>MTASVGRLSQDKLAESVPLQPIAERKVHTYDEALAEAGFGRAQIVLTLVAGLAVMASANESMGMGMILPASQCDLDLDLSRKGAIGGAVLLGIMVSTYYWGYQTDIRGRQAVLKVTLLTTFAFSVAASCANNFYVLLVLRFLAGLFISAPSSAAIVYLGEFCPANRRGQMVTYSCVIGAAGLAYVALVAWWILSYDWLIVVTESFTIRPWRLLFLINGLPGLAVGIVICFFPETPKFLLAQGRSREALEVLRWMHRWNKGYDEFYDVYALQVECQTIDNNVPQKSKNRKVWNQLAPLLKSPYWIYLAASSIQTASVYVTYGGLGMWFPQIMHLVYSSNSPSNSQFCSIIQSSNVSQTIEVTSPSQHACSDTLPPETFIYTLTLGTLCSAFLLLNSLLLSKFTEKPLIYANLTAAGLVGVALQHVSNTYTVAALFCLQIAVGGVTIVLIRSLQVSIFGTEVKATAVALATLAGRLGQVVSNVLFGTLLVRQCSGTLYLVAALLLLSVALNVLLP</sequence>
<keyword evidence="5 6" id="KW-0472">Membrane</keyword>
<feature type="transmembrane region" description="Helical" evidence="6">
    <location>
        <begin position="141"/>
        <end position="159"/>
    </location>
</feature>
<gene>
    <name evidence="8" type="ORF">pipiens_001874</name>
</gene>
<dbReference type="PANTHER" id="PTHR23511:SF37">
    <property type="entry name" value="MAJOR FACILITATOR SUPERFAMILY (MFS) PROFILE DOMAIN-CONTAINING PROTEIN-RELATED"/>
    <property type="match status" value="1"/>
</dbReference>